<organism evidence="2 3">
    <name type="scientific">Pararhodobacter zhoushanensis</name>
    <dbReference type="NCBI Taxonomy" id="2479545"/>
    <lineage>
        <taxon>Bacteria</taxon>
        <taxon>Pseudomonadati</taxon>
        <taxon>Pseudomonadota</taxon>
        <taxon>Alphaproteobacteria</taxon>
        <taxon>Rhodobacterales</taxon>
        <taxon>Paracoccaceae</taxon>
        <taxon>Pararhodobacter</taxon>
    </lineage>
</organism>
<dbReference type="InterPro" id="IPR029058">
    <property type="entry name" value="AB_hydrolase_fold"/>
</dbReference>
<comment type="caution">
    <text evidence="2">The sequence shown here is derived from an EMBL/GenBank/DDBJ whole genome shotgun (WGS) entry which is preliminary data.</text>
</comment>
<dbReference type="Gene3D" id="3.40.50.1820">
    <property type="entry name" value="alpha/beta hydrolase"/>
    <property type="match status" value="1"/>
</dbReference>
<feature type="domain" description="AB hydrolase-1" evidence="1">
    <location>
        <begin position="19"/>
        <end position="247"/>
    </location>
</feature>
<dbReference type="EMBL" id="JAPDFL010000001">
    <property type="protein sequence ID" value="MCW1932293.1"/>
    <property type="molecule type" value="Genomic_DNA"/>
</dbReference>
<dbReference type="PANTHER" id="PTHR43798">
    <property type="entry name" value="MONOACYLGLYCEROL LIPASE"/>
    <property type="match status" value="1"/>
</dbReference>
<evidence type="ECO:0000313" key="2">
    <source>
        <dbReference type="EMBL" id="MCW1932293.1"/>
    </source>
</evidence>
<reference evidence="2 3" key="1">
    <citation type="submission" date="2022-10" db="EMBL/GenBank/DDBJ databases">
        <title>Pararhodobacter sp. nov., isolated from marine algae.</title>
        <authorList>
            <person name="Choi B.J."/>
            <person name="Kim J.M."/>
            <person name="Lee J.K."/>
            <person name="Choi D.G."/>
            <person name="Jeon C.O."/>
        </authorList>
    </citation>
    <scope>NUCLEOTIDE SEQUENCE [LARGE SCALE GENOMIC DNA]</scope>
    <source>
        <strain evidence="2 3">ZQ420</strain>
    </source>
</reference>
<sequence length="262" mass="27571">MRRVAELAVETTGEGAPALVFLHGFSLDRRSWAPQIAAFSQDHHCVAYDLRGFGDSPPPQGDYDHAADLAAVIADKVTGPYVLIGLSLGANVALALSAQRPAGLAGLVLASSGLFGHDWQGEERPPAAADRVAADQGVEAARAFWLAHPLFASLDNWPEARAQAHHMVAAYSGWHWQAPGRGARIAPVRALSDVAVPTLVLSGERDVAGYRAIASALAQGIPDARLERLPGAGHLCNLEDPAQFNAAVQAFLTSLVAKEETA</sequence>
<protein>
    <submittedName>
        <fullName evidence="2">Alpha/beta hydrolase</fullName>
    </submittedName>
</protein>
<dbReference type="InterPro" id="IPR000073">
    <property type="entry name" value="AB_hydrolase_1"/>
</dbReference>
<dbReference type="SUPFAM" id="SSF53474">
    <property type="entry name" value="alpha/beta-Hydrolases"/>
    <property type="match status" value="1"/>
</dbReference>
<evidence type="ECO:0000259" key="1">
    <source>
        <dbReference type="Pfam" id="PF12697"/>
    </source>
</evidence>
<dbReference type="GO" id="GO:0016787">
    <property type="term" value="F:hydrolase activity"/>
    <property type="evidence" value="ECO:0007669"/>
    <property type="project" value="UniProtKB-KW"/>
</dbReference>
<evidence type="ECO:0000313" key="3">
    <source>
        <dbReference type="Proteomes" id="UP001208938"/>
    </source>
</evidence>
<gene>
    <name evidence="2" type="ORF">OKW52_08480</name>
</gene>
<accession>A0ABT3GXQ8</accession>
<proteinExistence type="predicted"/>
<keyword evidence="2" id="KW-0378">Hydrolase</keyword>
<dbReference type="Pfam" id="PF12697">
    <property type="entry name" value="Abhydrolase_6"/>
    <property type="match status" value="1"/>
</dbReference>
<dbReference type="PANTHER" id="PTHR43798:SF33">
    <property type="entry name" value="HYDROLASE, PUTATIVE (AFU_ORTHOLOGUE AFUA_2G14860)-RELATED"/>
    <property type="match status" value="1"/>
</dbReference>
<dbReference type="Proteomes" id="UP001208938">
    <property type="component" value="Unassembled WGS sequence"/>
</dbReference>
<dbReference type="InterPro" id="IPR050266">
    <property type="entry name" value="AB_hydrolase_sf"/>
</dbReference>
<keyword evidence="3" id="KW-1185">Reference proteome</keyword>
<name>A0ABT3GXQ8_9RHOB</name>
<dbReference type="RefSeq" id="WP_264505310.1">
    <property type="nucleotide sequence ID" value="NZ_JAPDFL010000001.1"/>
</dbReference>